<keyword evidence="2" id="KW-1185">Reference proteome</keyword>
<evidence type="ECO:0008006" key="3">
    <source>
        <dbReference type="Google" id="ProtNLM"/>
    </source>
</evidence>
<gene>
    <name evidence="1" type="ORF">RGQ15_11490</name>
</gene>
<proteinExistence type="predicted"/>
<accession>A0ABU2HUC0</accession>
<dbReference type="RefSeq" id="WP_311160362.1">
    <property type="nucleotide sequence ID" value="NZ_JAVQLW010000001.1"/>
</dbReference>
<dbReference type="Proteomes" id="UP001269144">
    <property type="component" value="Unassembled WGS sequence"/>
</dbReference>
<evidence type="ECO:0000313" key="1">
    <source>
        <dbReference type="EMBL" id="MDS9468189.1"/>
    </source>
</evidence>
<sequence length="96" mass="10622">MNTAHRLEFFTDADGYPQACFAWGEVPPQTITAERIAEAASYYAGLGEDALALEEFEVQSLWIRQADPNFIDGDGQWQFCAEADPGATRITGVRFS</sequence>
<evidence type="ECO:0000313" key="2">
    <source>
        <dbReference type="Proteomes" id="UP001269144"/>
    </source>
</evidence>
<reference evidence="2" key="1">
    <citation type="submission" date="2023-07" db="EMBL/GenBank/DDBJ databases">
        <title>Paracoccus sp. MBLB3053 whole genome sequence.</title>
        <authorList>
            <person name="Hwang C.Y."/>
            <person name="Cho E.-S."/>
            <person name="Seo M.-J."/>
        </authorList>
    </citation>
    <scope>NUCLEOTIDE SEQUENCE [LARGE SCALE GENOMIC DNA]</scope>
    <source>
        <strain evidence="2">MBLB3053</strain>
    </source>
</reference>
<organism evidence="1 2">
    <name type="scientific">Paracoccus aurantius</name>
    <dbReference type="NCBI Taxonomy" id="3073814"/>
    <lineage>
        <taxon>Bacteria</taxon>
        <taxon>Pseudomonadati</taxon>
        <taxon>Pseudomonadota</taxon>
        <taxon>Alphaproteobacteria</taxon>
        <taxon>Rhodobacterales</taxon>
        <taxon>Paracoccaceae</taxon>
        <taxon>Paracoccus</taxon>
    </lineage>
</organism>
<dbReference type="EMBL" id="JAVQLW010000001">
    <property type="protein sequence ID" value="MDS9468189.1"/>
    <property type="molecule type" value="Genomic_DNA"/>
</dbReference>
<protein>
    <recommendedName>
        <fullName evidence="3">PhzF family phenazine biosynthesis protein</fullName>
    </recommendedName>
</protein>
<comment type="caution">
    <text evidence="1">The sequence shown here is derived from an EMBL/GenBank/DDBJ whole genome shotgun (WGS) entry which is preliminary data.</text>
</comment>
<name>A0ABU2HUC0_9RHOB</name>